<dbReference type="RefSeq" id="WP_132287510.1">
    <property type="nucleotide sequence ID" value="NZ_SKBM01000007.1"/>
</dbReference>
<keyword evidence="3" id="KW-1185">Reference proteome</keyword>
<organism evidence="2 3">
    <name type="scientific">Roseicella aquatilis</name>
    <dbReference type="NCBI Taxonomy" id="2527868"/>
    <lineage>
        <taxon>Bacteria</taxon>
        <taxon>Pseudomonadati</taxon>
        <taxon>Pseudomonadota</taxon>
        <taxon>Alphaproteobacteria</taxon>
        <taxon>Acetobacterales</taxon>
        <taxon>Roseomonadaceae</taxon>
        <taxon>Roseicella</taxon>
    </lineage>
</organism>
<reference evidence="2 3" key="1">
    <citation type="submission" date="2019-03" db="EMBL/GenBank/DDBJ databases">
        <title>Paracraurococcus aquatilis NE82 genome sequence.</title>
        <authorList>
            <person name="Zhao Y."/>
            <person name="Du Z."/>
        </authorList>
    </citation>
    <scope>NUCLEOTIDE SEQUENCE [LARGE SCALE GENOMIC DNA]</scope>
    <source>
        <strain evidence="2 3">NE82</strain>
    </source>
</reference>
<comment type="caution">
    <text evidence="2">The sequence shown here is derived from an EMBL/GenBank/DDBJ whole genome shotgun (WGS) entry which is preliminary data.</text>
</comment>
<dbReference type="Pfam" id="PF06634">
    <property type="entry name" value="DUF1156"/>
    <property type="match status" value="1"/>
</dbReference>
<evidence type="ECO:0000313" key="3">
    <source>
        <dbReference type="Proteomes" id="UP000295023"/>
    </source>
</evidence>
<evidence type="ECO:0000259" key="1">
    <source>
        <dbReference type="Pfam" id="PF06634"/>
    </source>
</evidence>
<dbReference type="InterPro" id="IPR029063">
    <property type="entry name" value="SAM-dependent_MTases_sf"/>
</dbReference>
<gene>
    <name evidence="2" type="ORF">EXY23_09350</name>
</gene>
<dbReference type="OrthoDB" id="3197274at2"/>
<dbReference type="Proteomes" id="UP000295023">
    <property type="component" value="Unassembled WGS sequence"/>
</dbReference>
<dbReference type="Gene3D" id="3.40.50.150">
    <property type="entry name" value="Vaccinia Virus protein VP39"/>
    <property type="match status" value="1"/>
</dbReference>
<dbReference type="EMBL" id="SKBM01000007">
    <property type="protein sequence ID" value="TCZ63586.1"/>
    <property type="molecule type" value="Genomic_DNA"/>
</dbReference>
<dbReference type="InterPro" id="IPR009537">
    <property type="entry name" value="DUF1156"/>
</dbReference>
<evidence type="ECO:0000313" key="2">
    <source>
        <dbReference type="EMBL" id="TCZ63586.1"/>
    </source>
</evidence>
<dbReference type="AlphaFoldDB" id="A0A4R4DSJ0"/>
<dbReference type="SUPFAM" id="SSF53335">
    <property type="entry name" value="S-adenosyl-L-methionine-dependent methyltransferases"/>
    <property type="match status" value="1"/>
</dbReference>
<name>A0A4R4DSJ0_9PROT</name>
<feature type="domain" description="DUF1156" evidence="1">
    <location>
        <begin position="28"/>
        <end position="98"/>
    </location>
</feature>
<sequence>MLSPREATAIHPRPVPVALRKKLIEVSLPLDAINAEASRRKQKSPKGYPTNIHKWWAQIPVAAARGVLFAQLVDDPSAWPTVFTSPEAVKAERDRLHKLIGEFVLWDAKAETLEAARWEIARSLARGRGDAPPPQDDPKAVLAWLAANAPPVFDPFSGGGTIPLEAQRLGLTAIGSDLNPVAVLTTRALAEIPPRFARRMPVHPKARESVSRTGWHGGATAGLAEDLRHYGAWMRDEAFARVGHLYPDATLPDGRKAKVVAWLWARAVRSPNPAAKGAMVPLASSYVLSTRADKQVWLEPKLQPAEGTYSFTVRGGAPAPASAASGQKSGRSEFKCILTDAPMDADYIDQEANAGRMGSVLLAMAVQDNRDRLYIEASADQERPDATIEPTWKPSHESRGTFASNAQGRTYGFKTYGDYFTPRQLVTLTTFADLVSEARARVLADAGDAGLPNDLLSLAEGGAGPVAYADAIATYLAITVSRLVHYNCALCRWLPKDNAIAMGLPEKAIPMVWDFAEGNPFGQSSSEFFQCLKNVADCLDTAAATAPAFVRQQAAQDAGPFAIPPVVSTDPPYYNNILYSDLSDFFYGWLRRMLAPIFPEEYATPAVPKAAELVANPYRHGRDGAEPFFLGGMKQVMGRLAEQAAPDVPMTIYYAFKQSEKQEDGTASTGWATFLQALHDAGLILDGTWPLRTQNAGRMVARGTNALASAIILSCRRRSKDAPAISRGAFLSLLRAELPPAARQLRDDRIAATDFEQAIIGPGMSVFTRHSAVLEADDTQMPVKTALALINQVMDEEEAEVDGATRFALTWFATHGFDERVYGDADNLARARNVGVNAMQDAHLLISARGKVRLRQRSEWPEGFDVVADADAPAWMLANALAHALDKGGEAAAGTLLGRLGARAEPVRDLAYRLFLLAERKKLSAEAGIWNALAVAWPDLMDRARETRFNAAPAQSTLAL</sequence>
<accession>A0A4R4DSJ0</accession>
<proteinExistence type="predicted"/>
<protein>
    <submittedName>
        <fullName evidence="2">DUF1156 domain-containing protein</fullName>
    </submittedName>
</protein>